<dbReference type="OrthoDB" id="537501at2"/>
<dbReference type="AlphaFoldDB" id="A0A5N0USX0"/>
<dbReference type="SUPFAM" id="SSF51905">
    <property type="entry name" value="FAD/NAD(P)-binding domain"/>
    <property type="match status" value="1"/>
</dbReference>
<accession>A0A5N0USX0</accession>
<organism evidence="1 2">
    <name type="scientific">Amycolatopsis acidicola</name>
    <dbReference type="NCBI Taxonomy" id="2596893"/>
    <lineage>
        <taxon>Bacteria</taxon>
        <taxon>Bacillati</taxon>
        <taxon>Actinomycetota</taxon>
        <taxon>Actinomycetes</taxon>
        <taxon>Pseudonocardiales</taxon>
        <taxon>Pseudonocardiaceae</taxon>
        <taxon>Amycolatopsis</taxon>
    </lineage>
</organism>
<dbReference type="PANTHER" id="PTHR39757">
    <property type="match status" value="1"/>
</dbReference>
<comment type="caution">
    <text evidence="1">The sequence shown here is derived from an EMBL/GenBank/DDBJ whole genome shotgun (WGS) entry which is preliminary data.</text>
</comment>
<dbReference type="Proteomes" id="UP000319769">
    <property type="component" value="Unassembled WGS sequence"/>
</dbReference>
<reference evidence="1" key="1">
    <citation type="submission" date="2019-09" db="EMBL/GenBank/DDBJ databases">
        <authorList>
            <person name="Teo W.F.A."/>
            <person name="Duangmal K."/>
        </authorList>
    </citation>
    <scope>NUCLEOTIDE SEQUENCE [LARGE SCALE GENOMIC DNA]</scope>
    <source>
        <strain evidence="1">K81G1</strain>
    </source>
</reference>
<gene>
    <name evidence="1" type="ORF">FPZ12_031100</name>
</gene>
<dbReference type="Gene3D" id="3.50.50.60">
    <property type="entry name" value="FAD/NAD(P)-binding domain"/>
    <property type="match status" value="1"/>
</dbReference>
<evidence type="ECO:0000313" key="1">
    <source>
        <dbReference type="EMBL" id="KAA9154810.1"/>
    </source>
</evidence>
<proteinExistence type="predicted"/>
<dbReference type="Pfam" id="PF05834">
    <property type="entry name" value="Lycopene_cycl"/>
    <property type="match status" value="2"/>
</dbReference>
<sequence>MPDVVVAGSGPAGWALASACARSGLHTVLLAPRPWAPWPATYGLWRDELPGLPEEAIAAAPARTLAFGTSHHVLDRQYVVLDNDGLRQWLTDPGVEVREGRLGDVAAPVVVNATGGRGRGTEQTAYGLVVADAGELVPPDTAIFMDWSRAAREPSFLYALPVRDGVLLEETCLARKPGLPLDLLAARLRHRLNRAGIPLEGREELVRIPLDTPRPRTLAFGAAAGLVHPATGYSLATALRLAPAVAAAIADGLRVSPAHAVRAARHEMWPPAARAVHALRRFGLRALREMPGELLPEFFEVFFGLPPRLQSAFISGHTDVAGTAMALVEVFKTSPGRLRRVLIS</sequence>
<dbReference type="PRINTS" id="PR00469">
    <property type="entry name" value="PNDRDTASEII"/>
</dbReference>
<evidence type="ECO:0000313" key="2">
    <source>
        <dbReference type="Proteomes" id="UP000319769"/>
    </source>
</evidence>
<dbReference type="InterPro" id="IPR036188">
    <property type="entry name" value="FAD/NAD-bd_sf"/>
</dbReference>
<dbReference type="EMBL" id="VMNW02000062">
    <property type="protein sequence ID" value="KAA9154810.1"/>
    <property type="molecule type" value="Genomic_DNA"/>
</dbReference>
<dbReference type="PANTHER" id="PTHR39757:SF5">
    <property type="entry name" value="OS02G0190600 PROTEIN"/>
    <property type="match status" value="1"/>
</dbReference>
<keyword evidence="2" id="KW-1185">Reference proteome</keyword>
<protein>
    <submittedName>
        <fullName evidence="1">Lycopene cyclase</fullName>
    </submittedName>
</protein>
<dbReference type="RefSeq" id="WP_144755386.1">
    <property type="nucleotide sequence ID" value="NZ_VMNW02000062.1"/>
</dbReference>
<name>A0A5N0USX0_9PSEU</name>